<reference evidence="1" key="1">
    <citation type="journal article" date="2014" name="Front. Microbiol.">
        <title>High frequency of phylogenetically diverse reductive dehalogenase-homologous genes in deep subseafloor sedimentary metagenomes.</title>
        <authorList>
            <person name="Kawai M."/>
            <person name="Futagami T."/>
            <person name="Toyoda A."/>
            <person name="Takaki Y."/>
            <person name="Nishi S."/>
            <person name="Hori S."/>
            <person name="Arai W."/>
            <person name="Tsubouchi T."/>
            <person name="Morono Y."/>
            <person name="Uchiyama I."/>
            <person name="Ito T."/>
            <person name="Fujiyama A."/>
            <person name="Inagaki F."/>
            <person name="Takami H."/>
        </authorList>
    </citation>
    <scope>NUCLEOTIDE SEQUENCE</scope>
    <source>
        <strain evidence="1">Expedition CK06-06</strain>
    </source>
</reference>
<evidence type="ECO:0008006" key="2">
    <source>
        <dbReference type="Google" id="ProtNLM"/>
    </source>
</evidence>
<feature type="non-terminal residue" evidence="1">
    <location>
        <position position="1"/>
    </location>
</feature>
<gene>
    <name evidence="1" type="ORF">S03H2_57892</name>
</gene>
<protein>
    <recommendedName>
        <fullName evidence="2">DUF2284 domain-containing protein</fullName>
    </recommendedName>
</protein>
<organism evidence="1">
    <name type="scientific">marine sediment metagenome</name>
    <dbReference type="NCBI Taxonomy" id="412755"/>
    <lineage>
        <taxon>unclassified sequences</taxon>
        <taxon>metagenomes</taxon>
        <taxon>ecological metagenomes</taxon>
    </lineage>
</organism>
<name>X1IQM4_9ZZZZ</name>
<accession>X1IQM4</accession>
<evidence type="ECO:0000313" key="1">
    <source>
        <dbReference type="EMBL" id="GAH84761.1"/>
    </source>
</evidence>
<sequence length="156" mass="17772">RNHEPTDLARVAPGDVVTAEWVRMKCHYGCGGYGTCLTCPPHSPTPRRTRRMLDEYTSVYLIWWGSRGADREVLAEIEREAFLMGYYRAFSMASGPCRLCDPCPLEHPCRYPYKARPSMEACGVDVYETAHRAGFPLQVVTCREDTPNFYSLLLVE</sequence>
<proteinExistence type="predicted"/>
<dbReference type="EMBL" id="BARU01037124">
    <property type="protein sequence ID" value="GAH84761.1"/>
    <property type="molecule type" value="Genomic_DNA"/>
</dbReference>
<dbReference type="InterPro" id="IPR019271">
    <property type="entry name" value="DUF2284_metal-binding"/>
</dbReference>
<dbReference type="AlphaFoldDB" id="X1IQM4"/>
<comment type="caution">
    <text evidence="1">The sequence shown here is derived from an EMBL/GenBank/DDBJ whole genome shotgun (WGS) entry which is preliminary data.</text>
</comment>
<dbReference type="Pfam" id="PF10050">
    <property type="entry name" value="DUF2284"/>
    <property type="match status" value="1"/>
</dbReference>